<dbReference type="InterPro" id="IPR024096">
    <property type="entry name" value="NO_sig/Golgi_transp_ligand-bd"/>
</dbReference>
<keyword evidence="4" id="KW-0812">Transmembrane</keyword>
<keyword evidence="4" id="KW-0472">Membrane</keyword>
<dbReference type="InterPro" id="IPR038158">
    <property type="entry name" value="H-NOX_domain_sf"/>
</dbReference>
<proteinExistence type="inferred from homology"/>
<protein>
    <recommendedName>
        <fullName evidence="5">Methyl-accepting transducer domain-containing protein</fullName>
    </recommendedName>
</protein>
<dbReference type="EMBL" id="QAMZ01000051">
    <property type="protein sequence ID" value="PWL52267.1"/>
    <property type="molecule type" value="Genomic_DNA"/>
</dbReference>
<evidence type="ECO:0000259" key="5">
    <source>
        <dbReference type="PROSITE" id="PS50111"/>
    </source>
</evidence>
<reference evidence="6 7" key="1">
    <citation type="submission" date="2018-03" db="EMBL/GenBank/DDBJ databases">
        <title>The uncultured portion of the human microbiome is neutrally assembled.</title>
        <authorList>
            <person name="Jeraldo P."/>
            <person name="Boardman L."/>
            <person name="White B.A."/>
            <person name="Nelson H."/>
            <person name="Goldenfeld N."/>
            <person name="Chia N."/>
        </authorList>
    </citation>
    <scope>NUCLEOTIDE SEQUENCE [LARGE SCALE GENOMIC DNA]</scope>
    <source>
        <strain evidence="6">CIM:MAG 903</strain>
    </source>
</reference>
<feature type="domain" description="Methyl-accepting transducer" evidence="5">
    <location>
        <begin position="324"/>
        <end position="502"/>
    </location>
</feature>
<dbReference type="InterPro" id="IPR011644">
    <property type="entry name" value="Heme_NO-bd"/>
</dbReference>
<dbReference type="AlphaFoldDB" id="A0A316M126"/>
<dbReference type="PANTHER" id="PTHR43531">
    <property type="entry name" value="PROTEIN ICFG"/>
    <property type="match status" value="1"/>
</dbReference>
<dbReference type="Gene3D" id="3.90.1520.10">
    <property type="entry name" value="H-NOX domain"/>
    <property type="match status" value="1"/>
</dbReference>
<dbReference type="GO" id="GO:0007165">
    <property type="term" value="P:signal transduction"/>
    <property type="evidence" value="ECO:0007669"/>
    <property type="project" value="UniProtKB-KW"/>
</dbReference>
<feature type="transmembrane region" description="Helical" evidence="4">
    <location>
        <begin position="233"/>
        <end position="256"/>
    </location>
</feature>
<evidence type="ECO:0000256" key="3">
    <source>
        <dbReference type="PROSITE-ProRule" id="PRU00284"/>
    </source>
</evidence>
<evidence type="ECO:0000313" key="7">
    <source>
        <dbReference type="Proteomes" id="UP000246114"/>
    </source>
</evidence>
<organism evidence="6 7">
    <name type="scientific">Clostridium cadaveris</name>
    <dbReference type="NCBI Taxonomy" id="1529"/>
    <lineage>
        <taxon>Bacteria</taxon>
        <taxon>Bacillati</taxon>
        <taxon>Bacillota</taxon>
        <taxon>Clostridia</taxon>
        <taxon>Eubacteriales</taxon>
        <taxon>Clostridiaceae</taxon>
        <taxon>Clostridium</taxon>
    </lineage>
</organism>
<comment type="caution">
    <text evidence="6">The sequence shown here is derived from an EMBL/GenBank/DDBJ whole genome shotgun (WGS) entry which is preliminary data.</text>
</comment>
<feature type="transmembrane region" description="Helical" evidence="4">
    <location>
        <begin position="204"/>
        <end position="227"/>
    </location>
</feature>
<dbReference type="InterPro" id="IPR051310">
    <property type="entry name" value="MCP_chemotaxis"/>
</dbReference>
<dbReference type="Pfam" id="PF07700">
    <property type="entry name" value="HNOB"/>
    <property type="match status" value="1"/>
</dbReference>
<comment type="similarity">
    <text evidence="2">Belongs to the methyl-accepting chemotaxis (MCP) protein family.</text>
</comment>
<sequence length="610" mass="71479">MYNCFIVYCERVKLIVTKGKDFFNWIGIGRNLYGDEVINESIKAYKYEDIIIQIENQNKKIMCDIVHNISDLTDKSEDEIWKEFGKEFLDNLQERYPGYFTCDNIYMFLKSLNDILKYIWKKMKYIYIGELDIVEISKKQARVTFTSNIGYVDLFYGILEGCEGYFNERLYIKEIEKTYEVLILDIEFPYDIYNEYRYAINSTLYFGCINLIEGKISLIVFFLSLLINGCLSNFKVAAISSILISILTFTILNILLRPKRFLKKEICKLNEKKYYDNVSIKTHDQFEELNNMLREFKLKERNSIIEYKGISDDMHRFINNMNSGYESIKNTANGISNIITLIAKRVDENVIRTEVATKTLNKNVAVLKSMIDLENINKSEMEKYVEKSFKSYESIECFNKNMESALKKFREVNNKGVEIKDRIKNITQIANMVDNIAEQVNLLSLNASIKAARSGEDGKDFIVILDSLRRLAEQSRIAARDINSNLYKFTSDVSMLIVSVNQQYKFWEDEVKRLYEIKNMNYESTLCMQNISETIIRNINDLDREYKHIEKIGGIVNEMAFVAKINYVSAKEVKNSINVYNERIEDLKNFIEGFKETSKVFSECTDAYKI</sequence>
<name>A0A316M126_9CLOT</name>
<dbReference type="PANTHER" id="PTHR43531:SF11">
    <property type="entry name" value="METHYL-ACCEPTING CHEMOTAXIS PROTEIN 3"/>
    <property type="match status" value="1"/>
</dbReference>
<dbReference type="GO" id="GO:0004888">
    <property type="term" value="F:transmembrane signaling receptor activity"/>
    <property type="evidence" value="ECO:0007669"/>
    <property type="project" value="TreeGrafter"/>
</dbReference>
<evidence type="ECO:0000313" key="6">
    <source>
        <dbReference type="EMBL" id="PWL52267.1"/>
    </source>
</evidence>
<dbReference type="GO" id="GO:0005886">
    <property type="term" value="C:plasma membrane"/>
    <property type="evidence" value="ECO:0007669"/>
    <property type="project" value="TreeGrafter"/>
</dbReference>
<evidence type="ECO:0000256" key="2">
    <source>
        <dbReference type="ARBA" id="ARBA00029447"/>
    </source>
</evidence>
<evidence type="ECO:0000256" key="1">
    <source>
        <dbReference type="ARBA" id="ARBA00022500"/>
    </source>
</evidence>
<dbReference type="GO" id="GO:0020037">
    <property type="term" value="F:heme binding"/>
    <property type="evidence" value="ECO:0007669"/>
    <property type="project" value="InterPro"/>
</dbReference>
<dbReference type="SUPFAM" id="SSF58104">
    <property type="entry name" value="Methyl-accepting chemotaxis protein (MCP) signaling domain"/>
    <property type="match status" value="1"/>
</dbReference>
<accession>A0A316M126</accession>
<keyword evidence="1" id="KW-0145">Chemotaxis</keyword>
<keyword evidence="3" id="KW-0807">Transducer</keyword>
<dbReference type="GO" id="GO:0006935">
    <property type="term" value="P:chemotaxis"/>
    <property type="evidence" value="ECO:0007669"/>
    <property type="project" value="UniProtKB-KW"/>
</dbReference>
<dbReference type="PROSITE" id="PS50111">
    <property type="entry name" value="CHEMOTAXIS_TRANSDUC_2"/>
    <property type="match status" value="1"/>
</dbReference>
<dbReference type="OrthoDB" id="1660488at2"/>
<evidence type="ECO:0000256" key="4">
    <source>
        <dbReference type="SAM" id="Phobius"/>
    </source>
</evidence>
<dbReference type="InterPro" id="IPR004089">
    <property type="entry name" value="MCPsignal_dom"/>
</dbReference>
<gene>
    <name evidence="6" type="ORF">DBY38_11895</name>
</gene>
<dbReference type="SMART" id="SM00283">
    <property type="entry name" value="MA"/>
    <property type="match status" value="1"/>
</dbReference>
<dbReference type="Gene3D" id="1.10.287.950">
    <property type="entry name" value="Methyl-accepting chemotaxis protein"/>
    <property type="match status" value="1"/>
</dbReference>
<keyword evidence="4" id="KW-1133">Transmembrane helix</keyword>
<dbReference type="Proteomes" id="UP000246114">
    <property type="component" value="Unassembled WGS sequence"/>
</dbReference>
<dbReference type="Pfam" id="PF00015">
    <property type="entry name" value="MCPsignal"/>
    <property type="match status" value="1"/>
</dbReference>
<dbReference type="SUPFAM" id="SSF111126">
    <property type="entry name" value="Ligand-binding domain in the NO signalling and Golgi transport"/>
    <property type="match status" value="1"/>
</dbReference>